<dbReference type="Pfam" id="PF02424">
    <property type="entry name" value="ApbE"/>
    <property type="match status" value="1"/>
</dbReference>
<evidence type="ECO:0000256" key="12">
    <source>
        <dbReference type="PIRNR" id="PIRNR006268"/>
    </source>
</evidence>
<evidence type="ECO:0000256" key="2">
    <source>
        <dbReference type="ARBA" id="ARBA00008282"/>
    </source>
</evidence>
<evidence type="ECO:0000256" key="9">
    <source>
        <dbReference type="ARBA" id="ARBA00022842"/>
    </source>
</evidence>
<evidence type="ECO:0000313" key="13">
    <source>
        <dbReference type="EMBL" id="CAI8784811.1"/>
    </source>
</evidence>
<evidence type="ECO:0000256" key="6">
    <source>
        <dbReference type="ARBA" id="ARBA00022679"/>
    </source>
</evidence>
<organism evidence="13 14">
    <name type="scientific">Methylocaldum szegediense</name>
    <dbReference type="NCBI Taxonomy" id="73780"/>
    <lineage>
        <taxon>Bacteria</taxon>
        <taxon>Pseudomonadati</taxon>
        <taxon>Pseudomonadota</taxon>
        <taxon>Gammaproteobacteria</taxon>
        <taxon>Methylococcales</taxon>
        <taxon>Methylococcaceae</taxon>
        <taxon>Methylocaldum</taxon>
    </lineage>
</organism>
<proteinExistence type="inferred from homology"/>
<evidence type="ECO:0000313" key="14">
    <source>
        <dbReference type="Proteomes" id="UP001162030"/>
    </source>
</evidence>
<dbReference type="GO" id="GO:0016740">
    <property type="term" value="F:transferase activity"/>
    <property type="evidence" value="ECO:0007669"/>
    <property type="project" value="UniProtKB-KW"/>
</dbReference>
<evidence type="ECO:0000256" key="7">
    <source>
        <dbReference type="ARBA" id="ARBA00022723"/>
    </source>
</evidence>
<name>A0ABM9HZ98_9GAMM</name>
<comment type="catalytic activity">
    <reaction evidence="11 12">
        <text>L-threonyl-[protein] + FAD = FMN-L-threonyl-[protein] + AMP + H(+)</text>
        <dbReference type="Rhea" id="RHEA:36847"/>
        <dbReference type="Rhea" id="RHEA-COMP:11060"/>
        <dbReference type="Rhea" id="RHEA-COMP:11061"/>
        <dbReference type="ChEBI" id="CHEBI:15378"/>
        <dbReference type="ChEBI" id="CHEBI:30013"/>
        <dbReference type="ChEBI" id="CHEBI:57692"/>
        <dbReference type="ChEBI" id="CHEBI:74257"/>
        <dbReference type="ChEBI" id="CHEBI:456215"/>
        <dbReference type="EC" id="2.7.1.180"/>
    </reaction>
</comment>
<keyword evidence="14" id="KW-1185">Reference proteome</keyword>
<evidence type="ECO:0000256" key="10">
    <source>
        <dbReference type="ARBA" id="ARBA00031306"/>
    </source>
</evidence>
<dbReference type="PANTHER" id="PTHR30040">
    <property type="entry name" value="THIAMINE BIOSYNTHESIS LIPOPROTEIN APBE"/>
    <property type="match status" value="1"/>
</dbReference>
<evidence type="ECO:0000256" key="4">
    <source>
        <dbReference type="ARBA" id="ARBA00016337"/>
    </source>
</evidence>
<dbReference type="PANTHER" id="PTHR30040:SF2">
    <property type="entry name" value="FAD:PROTEIN FMN TRANSFERASE"/>
    <property type="match status" value="1"/>
</dbReference>
<sequence length="308" mass="33683">MNSDEKYFRFPFKAMGSPCEIQLFAETFAEAKRISDLAITDVRRLEARYSRYRSDSLLSAINRVAAEGGRITVDEETAGLLNYAATCYEQSDGLFDITSGILRRAWRFEQGSLPDDTQVRGLLERIGWHKLRWEPPVLEFPVPGMELDFGGIVKEYAVDRAAALCRSAGVRHGVINLGGDIKLIGARADGHPWRVGISHPRKKGSMIRTLALRDGAVASSGDYERCIVVEGVRFGHVLNPKTGWPVRHLAAVSVVGDFCVVAGSASTIAMLKEKDGPAWLEAMGLPHLWVDVDGNVGGPLAASTEDSK</sequence>
<evidence type="ECO:0000256" key="8">
    <source>
        <dbReference type="ARBA" id="ARBA00022827"/>
    </source>
</evidence>
<keyword evidence="5 12" id="KW-0285">Flavoprotein</keyword>
<dbReference type="SUPFAM" id="SSF143631">
    <property type="entry name" value="ApbE-like"/>
    <property type="match status" value="1"/>
</dbReference>
<evidence type="ECO:0000256" key="3">
    <source>
        <dbReference type="ARBA" id="ARBA00011955"/>
    </source>
</evidence>
<reference evidence="13 14" key="1">
    <citation type="submission" date="2023-03" db="EMBL/GenBank/DDBJ databases">
        <authorList>
            <person name="Pearce D."/>
        </authorList>
    </citation>
    <scope>NUCLEOTIDE SEQUENCE [LARGE SCALE GENOMIC DNA]</scope>
    <source>
        <strain evidence="13">Msz</strain>
    </source>
</reference>
<gene>
    <name evidence="13" type="ORF">MSZNOR_1290</name>
</gene>
<dbReference type="Proteomes" id="UP001162030">
    <property type="component" value="Chromosome"/>
</dbReference>
<evidence type="ECO:0000256" key="1">
    <source>
        <dbReference type="ARBA" id="ARBA00001946"/>
    </source>
</evidence>
<dbReference type="Gene3D" id="3.10.520.10">
    <property type="entry name" value="ApbE-like domains"/>
    <property type="match status" value="1"/>
</dbReference>
<keyword evidence="8 12" id="KW-0274">FAD</keyword>
<keyword evidence="7 12" id="KW-0479">Metal-binding</keyword>
<accession>A0ABM9HZ98</accession>
<dbReference type="InterPro" id="IPR024932">
    <property type="entry name" value="ApbE"/>
</dbReference>
<keyword evidence="6 12" id="KW-0808">Transferase</keyword>
<evidence type="ECO:0000256" key="11">
    <source>
        <dbReference type="ARBA" id="ARBA00048540"/>
    </source>
</evidence>
<dbReference type="EC" id="2.7.1.180" evidence="3 12"/>
<evidence type="ECO:0000256" key="5">
    <source>
        <dbReference type="ARBA" id="ARBA00022630"/>
    </source>
</evidence>
<comment type="similarity">
    <text evidence="2 12">Belongs to the ApbE family.</text>
</comment>
<dbReference type="InterPro" id="IPR003374">
    <property type="entry name" value="ApbE-like_sf"/>
</dbReference>
<protein>
    <recommendedName>
        <fullName evidence="4 12">FAD:protein FMN transferase</fullName>
        <ecNumber evidence="3 12">2.7.1.180</ecNumber>
    </recommendedName>
    <alternativeName>
        <fullName evidence="10 12">Flavin transferase</fullName>
    </alternativeName>
</protein>
<comment type="cofactor">
    <cofactor evidence="1">
        <name>Mg(2+)</name>
        <dbReference type="ChEBI" id="CHEBI:18420"/>
    </cofactor>
</comment>
<dbReference type="EMBL" id="OX458333">
    <property type="protein sequence ID" value="CAI8784811.1"/>
    <property type="molecule type" value="Genomic_DNA"/>
</dbReference>
<keyword evidence="9 12" id="KW-0460">Magnesium</keyword>
<dbReference type="PIRSF" id="PIRSF006268">
    <property type="entry name" value="ApbE"/>
    <property type="match status" value="1"/>
</dbReference>